<dbReference type="CDD" id="cd00081">
    <property type="entry name" value="Hint"/>
    <property type="match status" value="1"/>
</dbReference>
<dbReference type="InterPro" id="IPR001767">
    <property type="entry name" value="Hedgehog_Hint"/>
</dbReference>
<dbReference type="GO" id="GO:0005509">
    <property type="term" value="F:calcium ion binding"/>
    <property type="evidence" value="ECO:0007669"/>
    <property type="project" value="TreeGrafter"/>
</dbReference>
<sequence>MSPTSSPTTISPTTAAPSSDGSNCFHGDSLVELASGESRPISSIRIGDRVRVTVERGDTAPIPTENTRLSREGHPTPHSPVGGPSSVYAAVVFVPHAPNQRPEDFVEIQTQGGHTLRVTREHLIPARLCDRLRESPPASGDDGNPPLASRPHAIHLMRAEDIRERDMCVSTMTKPSGDRVTSVRVQKGKGVYTIVTEDPSGYVVVDGVRASSFGVNHFWANAYYDLHRAGFRWLPRSLLGCKAVVSFNNLVGAMVLAARNAVVAYR</sequence>
<dbReference type="PANTHER" id="PTHR11889">
    <property type="entry name" value="HEDGEHOG"/>
    <property type="match status" value="1"/>
</dbReference>
<name>A0A7S2XBM3_9EUKA</name>
<feature type="domain" description="Hint" evidence="2">
    <location>
        <begin position="22"/>
        <end position="172"/>
    </location>
</feature>
<feature type="region of interest" description="Disordered" evidence="1">
    <location>
        <begin position="1"/>
        <end position="23"/>
    </location>
</feature>
<accession>A0A7S2XBM3</accession>
<feature type="region of interest" description="Disordered" evidence="1">
    <location>
        <begin position="132"/>
        <end position="152"/>
    </location>
</feature>
<gene>
    <name evidence="3" type="ORF">LSP00402_LOCUS11407</name>
</gene>
<dbReference type="Gene3D" id="2.170.16.10">
    <property type="entry name" value="Hedgehog/Intein (Hint) domain"/>
    <property type="match status" value="1"/>
</dbReference>
<dbReference type="GO" id="GO:0007224">
    <property type="term" value="P:smoothened signaling pathway"/>
    <property type="evidence" value="ECO:0007669"/>
    <property type="project" value="TreeGrafter"/>
</dbReference>
<feature type="region of interest" description="Disordered" evidence="1">
    <location>
        <begin position="55"/>
        <end position="81"/>
    </location>
</feature>
<feature type="compositionally biased region" description="Low complexity" evidence="1">
    <location>
        <begin position="1"/>
        <end position="19"/>
    </location>
</feature>
<dbReference type="InterPro" id="IPR036844">
    <property type="entry name" value="Hint_dom_sf"/>
</dbReference>
<dbReference type="PANTHER" id="PTHR11889:SF31">
    <property type="entry name" value="PROTEIN HEDGEHOG"/>
    <property type="match status" value="1"/>
</dbReference>
<proteinExistence type="predicted"/>
<dbReference type="EMBL" id="HBHP01018336">
    <property type="protein sequence ID" value="CAD9766881.1"/>
    <property type="molecule type" value="Transcribed_RNA"/>
</dbReference>
<dbReference type="Pfam" id="PF01079">
    <property type="entry name" value="Hint"/>
    <property type="match status" value="1"/>
</dbReference>
<dbReference type="GO" id="GO:0001708">
    <property type="term" value="P:cell fate specification"/>
    <property type="evidence" value="ECO:0007669"/>
    <property type="project" value="TreeGrafter"/>
</dbReference>
<dbReference type="AlphaFoldDB" id="A0A7S2XBM3"/>
<dbReference type="GO" id="GO:0010468">
    <property type="term" value="P:regulation of gene expression"/>
    <property type="evidence" value="ECO:0007669"/>
    <property type="project" value="TreeGrafter"/>
</dbReference>
<evidence type="ECO:0000256" key="1">
    <source>
        <dbReference type="SAM" id="MobiDB-lite"/>
    </source>
</evidence>
<organism evidence="3">
    <name type="scientific">Lotharella oceanica</name>
    <dbReference type="NCBI Taxonomy" id="641309"/>
    <lineage>
        <taxon>Eukaryota</taxon>
        <taxon>Sar</taxon>
        <taxon>Rhizaria</taxon>
        <taxon>Cercozoa</taxon>
        <taxon>Chlorarachniophyceae</taxon>
        <taxon>Lotharella</taxon>
    </lineage>
</organism>
<dbReference type="SUPFAM" id="SSF51294">
    <property type="entry name" value="Hedgehog/intein (Hint) domain"/>
    <property type="match status" value="1"/>
</dbReference>
<dbReference type="GO" id="GO:0016540">
    <property type="term" value="P:protein autoprocessing"/>
    <property type="evidence" value="ECO:0007669"/>
    <property type="project" value="InterPro"/>
</dbReference>
<dbReference type="InterPro" id="IPR003587">
    <property type="entry name" value="Hint_dom_N"/>
</dbReference>
<dbReference type="SMART" id="SM00306">
    <property type="entry name" value="HintN"/>
    <property type="match status" value="1"/>
</dbReference>
<reference evidence="3" key="1">
    <citation type="submission" date="2021-01" db="EMBL/GenBank/DDBJ databases">
        <authorList>
            <person name="Corre E."/>
            <person name="Pelletier E."/>
            <person name="Niang G."/>
            <person name="Scheremetjew M."/>
            <person name="Finn R."/>
            <person name="Kale V."/>
            <person name="Holt S."/>
            <person name="Cochrane G."/>
            <person name="Meng A."/>
            <person name="Brown T."/>
            <person name="Cohen L."/>
        </authorList>
    </citation>
    <scope>NUCLEOTIDE SEQUENCE</scope>
    <source>
        <strain evidence="3">CCMP622</strain>
    </source>
</reference>
<evidence type="ECO:0000313" key="3">
    <source>
        <dbReference type="EMBL" id="CAD9766881.1"/>
    </source>
</evidence>
<evidence type="ECO:0000259" key="2">
    <source>
        <dbReference type="SMART" id="SM00306"/>
    </source>
</evidence>
<dbReference type="GO" id="GO:0005113">
    <property type="term" value="F:patched binding"/>
    <property type="evidence" value="ECO:0007669"/>
    <property type="project" value="TreeGrafter"/>
</dbReference>
<dbReference type="GO" id="GO:0005615">
    <property type="term" value="C:extracellular space"/>
    <property type="evidence" value="ECO:0007669"/>
    <property type="project" value="TreeGrafter"/>
</dbReference>
<protein>
    <recommendedName>
        <fullName evidence="2">Hint domain-containing protein</fullName>
    </recommendedName>
</protein>
<dbReference type="InterPro" id="IPR050387">
    <property type="entry name" value="Hedgehog_Signaling"/>
</dbReference>